<gene>
    <name evidence="2" type="ORF">Cgig2_000017</name>
</gene>
<keyword evidence="3" id="KW-1185">Reference proteome</keyword>
<name>A0A9Q1QRA4_9CARY</name>
<comment type="caution">
    <text evidence="2">The sequence shown here is derived from an EMBL/GenBank/DDBJ whole genome shotgun (WGS) entry which is preliminary data.</text>
</comment>
<evidence type="ECO:0000256" key="1">
    <source>
        <dbReference type="SAM" id="MobiDB-lite"/>
    </source>
</evidence>
<evidence type="ECO:0000313" key="2">
    <source>
        <dbReference type="EMBL" id="KAJ8452428.1"/>
    </source>
</evidence>
<feature type="compositionally biased region" description="Pro residues" evidence="1">
    <location>
        <begin position="110"/>
        <end position="121"/>
    </location>
</feature>
<protein>
    <submittedName>
        <fullName evidence="2">Uncharacterized protein</fullName>
    </submittedName>
</protein>
<dbReference type="AlphaFoldDB" id="A0A9Q1QRA4"/>
<feature type="compositionally biased region" description="Polar residues" evidence="1">
    <location>
        <begin position="83"/>
        <end position="102"/>
    </location>
</feature>
<dbReference type="Proteomes" id="UP001153076">
    <property type="component" value="Unassembled WGS sequence"/>
</dbReference>
<organism evidence="2 3">
    <name type="scientific">Carnegiea gigantea</name>
    <dbReference type="NCBI Taxonomy" id="171969"/>
    <lineage>
        <taxon>Eukaryota</taxon>
        <taxon>Viridiplantae</taxon>
        <taxon>Streptophyta</taxon>
        <taxon>Embryophyta</taxon>
        <taxon>Tracheophyta</taxon>
        <taxon>Spermatophyta</taxon>
        <taxon>Magnoliopsida</taxon>
        <taxon>eudicotyledons</taxon>
        <taxon>Gunneridae</taxon>
        <taxon>Pentapetalae</taxon>
        <taxon>Caryophyllales</taxon>
        <taxon>Cactineae</taxon>
        <taxon>Cactaceae</taxon>
        <taxon>Cactoideae</taxon>
        <taxon>Echinocereeae</taxon>
        <taxon>Carnegiea</taxon>
    </lineage>
</organism>
<evidence type="ECO:0000313" key="3">
    <source>
        <dbReference type="Proteomes" id="UP001153076"/>
    </source>
</evidence>
<accession>A0A9Q1QRA4</accession>
<proteinExistence type="predicted"/>
<dbReference type="EMBL" id="JAKOGI010000004">
    <property type="protein sequence ID" value="KAJ8452428.1"/>
    <property type="molecule type" value="Genomic_DNA"/>
</dbReference>
<reference evidence="2" key="1">
    <citation type="submission" date="2022-04" db="EMBL/GenBank/DDBJ databases">
        <title>Carnegiea gigantea Genome sequencing and assembly v2.</title>
        <authorList>
            <person name="Copetti D."/>
            <person name="Sanderson M.J."/>
            <person name="Burquez A."/>
            <person name="Wojciechowski M.F."/>
        </authorList>
    </citation>
    <scope>NUCLEOTIDE SEQUENCE</scope>
    <source>
        <strain evidence="2">SGP5-SGP5p</strain>
        <tissue evidence="2">Aerial part</tissue>
    </source>
</reference>
<sequence>MSTTTDTITRQVSEQVKRAMEAANSVRPLPHFDYIPTHGGEPPTGRSGYHPPVTQSGSRRYRGRTKALGRCAAARRSGRPMQGATTKSTTASTPYATHSRQTAWGHPMLRRPPPMIAPPKPQNAKKYCEFHEQSGHTTTEEGPGSFDENTSPHNPNRRMRSVRRRLWPQLLEVMRKE</sequence>
<feature type="region of interest" description="Disordered" evidence="1">
    <location>
        <begin position="27"/>
        <end position="161"/>
    </location>
</feature>